<evidence type="ECO:0000259" key="2">
    <source>
        <dbReference type="SMART" id="SM00327"/>
    </source>
</evidence>
<dbReference type="InterPro" id="IPR036465">
    <property type="entry name" value="vWFA_dom_sf"/>
</dbReference>
<evidence type="ECO:0000256" key="1">
    <source>
        <dbReference type="SAM" id="Phobius"/>
    </source>
</evidence>
<dbReference type="SMART" id="SM00327">
    <property type="entry name" value="VWA"/>
    <property type="match status" value="1"/>
</dbReference>
<dbReference type="GO" id="GO:0004674">
    <property type="term" value="F:protein serine/threonine kinase activity"/>
    <property type="evidence" value="ECO:0007669"/>
    <property type="project" value="TreeGrafter"/>
</dbReference>
<dbReference type="PANTHER" id="PTHR47763">
    <property type="entry name" value="ALPHA-PROTEIN KINASE VWKA"/>
    <property type="match status" value="1"/>
</dbReference>
<feature type="transmembrane region" description="Helical" evidence="1">
    <location>
        <begin position="58"/>
        <end position="79"/>
    </location>
</feature>
<gene>
    <name evidence="3" type="ORF">RMSM_02686</name>
</gene>
<organism evidence="3 4">
    <name type="scientific">Rhodopirellula maiorica SM1</name>
    <dbReference type="NCBI Taxonomy" id="1265738"/>
    <lineage>
        <taxon>Bacteria</taxon>
        <taxon>Pseudomonadati</taxon>
        <taxon>Planctomycetota</taxon>
        <taxon>Planctomycetia</taxon>
        <taxon>Pirellulales</taxon>
        <taxon>Pirellulaceae</taxon>
        <taxon>Novipirellula</taxon>
    </lineage>
</organism>
<dbReference type="Proteomes" id="UP000011991">
    <property type="component" value="Unassembled WGS sequence"/>
</dbReference>
<keyword evidence="1" id="KW-0812">Transmembrane</keyword>
<accession>M5RMH2</accession>
<dbReference type="SUPFAM" id="SSF53300">
    <property type="entry name" value="vWA-like"/>
    <property type="match status" value="1"/>
</dbReference>
<comment type="caution">
    <text evidence="3">The sequence shown here is derived from an EMBL/GenBank/DDBJ whole genome shotgun (WGS) entry which is preliminary data.</text>
</comment>
<dbReference type="InterPro" id="IPR002035">
    <property type="entry name" value="VWF_A"/>
</dbReference>
<protein>
    <recommendedName>
        <fullName evidence="2">VWFA domain-containing protein</fullName>
    </recommendedName>
</protein>
<dbReference type="GO" id="GO:0005737">
    <property type="term" value="C:cytoplasm"/>
    <property type="evidence" value="ECO:0007669"/>
    <property type="project" value="TreeGrafter"/>
</dbReference>
<name>M5RMH2_9BACT</name>
<evidence type="ECO:0000313" key="4">
    <source>
        <dbReference type="Proteomes" id="UP000011991"/>
    </source>
</evidence>
<dbReference type="InterPro" id="IPR052969">
    <property type="entry name" value="Thr-specific_kinase-like"/>
</dbReference>
<feature type="domain" description="VWFA" evidence="2">
    <location>
        <begin position="134"/>
        <end position="326"/>
    </location>
</feature>
<dbReference type="AlphaFoldDB" id="M5RMH2"/>
<dbReference type="Gene3D" id="3.40.50.410">
    <property type="entry name" value="von Willebrand factor, type A domain"/>
    <property type="match status" value="1"/>
</dbReference>
<sequence length="751" mass="82179">MITGCELHCLALTRKTKPPKRWLQKTEAAEYGSSKIGDLGKRAMFESKRILMKLRRGLSIGVCTWMPLVVMSVAGTVLAQPPSPSPSNLTTPTSSTPASLAISTMFSPLDVPQRKTMGLLQRNFLEMAGGDEGELEVALVIDGTNSMSAELAGVRGSIDRMLDDLRRFRKGEVRASIVVYRDYGSPSGEVSIVLPTFTADKATINKAVASLQPESGEPFFHELPDVGLHTAITRLPWSDSPDVVKWVMLFADAPPYSVTFRDAKFPGAHRRFTNELLVSLARKRGIQINCILCTSSDDNVQPYQQVVDQTREFMSELASQSSGVMLDLSYPAIQTALIEAGKRPEIQYAKLDPINAFDLAAARRQEASVAATDGSPAATTNVSIAVVPHEPLEGIQFDPDRSSVQVATAIRHRFASLPGVRVVSTVDIQRQLRRLRAEGLTQTQAIRGLAGRLRADYVVWGSVAPQTQHVQTAAYRRRDGEAVIQVAFDGDYGQVANVILTAASNDPARDPVLTRLASLAMGSTSKAMLQAPIAETAATSSELLAALEALEQSLAFASDSDESIQLLKTAEASARAAVAAEPRNPLGHWLLSNVAFNQAMHDYQRGAINEAKTRMTQMKSSLRRAYRSRSAIEATSLSVEIAGDYFLLVDRNVEDAISQYKQLIDVAMPPASQLRGHWMLAGIYAGDWGVPDSFADLKKSRQHVIEILANWPDSPEGKQLKQWLRWDEASGQTEHDYLPTIHVQMSKWDEV</sequence>
<proteinExistence type="predicted"/>
<keyword evidence="1" id="KW-0472">Membrane</keyword>
<keyword evidence="4" id="KW-1185">Reference proteome</keyword>
<dbReference type="PANTHER" id="PTHR47763:SF1">
    <property type="entry name" value="DUF659 DOMAIN-CONTAINING PROTEIN"/>
    <property type="match status" value="1"/>
</dbReference>
<reference evidence="3 4" key="1">
    <citation type="journal article" date="2013" name="Mar. Genomics">
        <title>Expression of sulfatases in Rhodopirellula baltica and the diversity of sulfatases in the genus Rhodopirellula.</title>
        <authorList>
            <person name="Wegner C.E."/>
            <person name="Richter-Heitmann T."/>
            <person name="Klindworth A."/>
            <person name="Klockow C."/>
            <person name="Richter M."/>
            <person name="Achstetter T."/>
            <person name="Glockner F.O."/>
            <person name="Harder J."/>
        </authorList>
    </citation>
    <scope>NUCLEOTIDE SEQUENCE [LARGE SCALE GENOMIC DNA]</scope>
    <source>
        <strain evidence="3 4">SM1</strain>
    </source>
</reference>
<dbReference type="PATRIC" id="fig|1265738.3.peg.2701"/>
<dbReference type="EMBL" id="ANOG01000378">
    <property type="protein sequence ID" value="EMI20386.1"/>
    <property type="molecule type" value="Genomic_DNA"/>
</dbReference>
<dbReference type="CDD" id="cd00198">
    <property type="entry name" value="vWFA"/>
    <property type="match status" value="1"/>
</dbReference>
<keyword evidence="1" id="KW-1133">Transmembrane helix</keyword>
<evidence type="ECO:0000313" key="3">
    <source>
        <dbReference type="EMBL" id="EMI20386.1"/>
    </source>
</evidence>